<evidence type="ECO:0000313" key="1">
    <source>
        <dbReference type="EMBL" id="KAG6954437.1"/>
    </source>
</evidence>
<gene>
    <name evidence="1" type="ORF">JG688_00012341</name>
</gene>
<reference evidence="1" key="1">
    <citation type="submission" date="2021-01" db="EMBL/GenBank/DDBJ databases">
        <title>Phytophthora aleatoria, a newly-described species from Pinus radiata is distinct from Phytophthora cactorum isolates based on comparative genomics.</title>
        <authorList>
            <person name="Mcdougal R."/>
            <person name="Panda P."/>
            <person name="Williams N."/>
            <person name="Studholme D.J."/>
        </authorList>
    </citation>
    <scope>NUCLEOTIDE SEQUENCE</scope>
    <source>
        <strain evidence="1">NZFS 4037</strain>
    </source>
</reference>
<proteinExistence type="predicted"/>
<dbReference type="Proteomes" id="UP000709295">
    <property type="component" value="Unassembled WGS sequence"/>
</dbReference>
<accession>A0A8J5IN84</accession>
<comment type="caution">
    <text evidence="1">The sequence shown here is derived from an EMBL/GenBank/DDBJ whole genome shotgun (WGS) entry which is preliminary data.</text>
</comment>
<sequence length="154" mass="17394">GDGEGGGPYRRSTFLSCLHTLKQGARTTSLTKAMHENLLRYVMGPSKPTTTPPPCRHLKALWWLMSSKCVTVLWLQQNQVMHEGVELMQASCTQELRQTIFRQLRALRKIRGAKLKLCLELLEVSPREAPQQEMGRMQPPGSVETPALITAYYT</sequence>
<dbReference type="AlphaFoldDB" id="A0A8J5IN84"/>
<evidence type="ECO:0000313" key="2">
    <source>
        <dbReference type="Proteomes" id="UP000709295"/>
    </source>
</evidence>
<organism evidence="1 2">
    <name type="scientific">Phytophthora aleatoria</name>
    <dbReference type="NCBI Taxonomy" id="2496075"/>
    <lineage>
        <taxon>Eukaryota</taxon>
        <taxon>Sar</taxon>
        <taxon>Stramenopiles</taxon>
        <taxon>Oomycota</taxon>
        <taxon>Peronosporomycetes</taxon>
        <taxon>Peronosporales</taxon>
        <taxon>Peronosporaceae</taxon>
        <taxon>Phytophthora</taxon>
    </lineage>
</organism>
<protein>
    <submittedName>
        <fullName evidence="1">Uncharacterized protein</fullName>
    </submittedName>
</protein>
<name>A0A8J5IN84_9STRA</name>
<feature type="non-terminal residue" evidence="1">
    <location>
        <position position="154"/>
    </location>
</feature>
<keyword evidence="2" id="KW-1185">Reference proteome</keyword>
<dbReference type="EMBL" id="JAENGY010000944">
    <property type="protein sequence ID" value="KAG6954437.1"/>
    <property type="molecule type" value="Genomic_DNA"/>
</dbReference>